<organism evidence="1 2">
    <name type="scientific">Gelidibacter salicanalis</name>
    <dbReference type="NCBI Taxonomy" id="291193"/>
    <lineage>
        <taxon>Bacteria</taxon>
        <taxon>Pseudomonadati</taxon>
        <taxon>Bacteroidota</taxon>
        <taxon>Flavobacteriia</taxon>
        <taxon>Flavobacteriales</taxon>
        <taxon>Flavobacteriaceae</taxon>
        <taxon>Gelidibacter</taxon>
    </lineage>
</organism>
<dbReference type="EMBL" id="VORX01000003">
    <property type="protein sequence ID" value="TXE08642.1"/>
    <property type="molecule type" value="Genomic_DNA"/>
</dbReference>
<dbReference type="OrthoDB" id="1448232at2"/>
<dbReference type="RefSeq" id="WP_146892782.1">
    <property type="nucleotide sequence ID" value="NZ_VORX01000003.1"/>
</dbReference>
<reference evidence="1 2" key="1">
    <citation type="submission" date="2019-08" db="EMBL/GenBank/DDBJ databases">
        <title>Genome sequence of Gelidibacter salicanalis IC162T.</title>
        <authorList>
            <person name="Bowman J.P."/>
        </authorList>
    </citation>
    <scope>NUCLEOTIDE SEQUENCE [LARGE SCALE GENOMIC DNA]</scope>
    <source>
        <strain evidence="1 2">IC162</strain>
    </source>
</reference>
<dbReference type="AlphaFoldDB" id="A0A5C7AS10"/>
<name>A0A5C7AS10_9FLAO</name>
<accession>A0A5C7AS10</accession>
<gene>
    <name evidence="1" type="ORF">ES711_09085</name>
</gene>
<keyword evidence="2" id="KW-1185">Reference proteome</keyword>
<evidence type="ECO:0000313" key="2">
    <source>
        <dbReference type="Proteomes" id="UP000321734"/>
    </source>
</evidence>
<proteinExistence type="predicted"/>
<dbReference type="Proteomes" id="UP000321734">
    <property type="component" value="Unassembled WGS sequence"/>
</dbReference>
<evidence type="ECO:0000313" key="1">
    <source>
        <dbReference type="EMBL" id="TXE08642.1"/>
    </source>
</evidence>
<comment type="caution">
    <text evidence="1">The sequence shown here is derived from an EMBL/GenBank/DDBJ whole genome shotgun (WGS) entry which is preliminary data.</text>
</comment>
<sequence length="75" mass="8801">METIKLKISKKFYDAFLTLIEKCDSKDLQIVNDEEHPDITYLNQQLHELETDTAEYITMEDLDDSLEKALAKHAR</sequence>
<protein>
    <submittedName>
        <fullName evidence="1">Uncharacterized protein</fullName>
    </submittedName>
</protein>